<reference evidence="7 8" key="1">
    <citation type="submission" date="2018-11" db="EMBL/GenBank/DDBJ databases">
        <authorList>
            <consortium name="Pathogen Informatics"/>
        </authorList>
    </citation>
    <scope>NUCLEOTIDE SEQUENCE [LARGE SCALE GENOMIC DNA]</scope>
</reference>
<feature type="transmembrane region" description="Helical" evidence="6">
    <location>
        <begin position="442"/>
        <end position="463"/>
    </location>
</feature>
<gene>
    <name evidence="7" type="ORF">DILT_LOCUS2538</name>
</gene>
<accession>A0A3P6SD86</accession>
<dbReference type="Proteomes" id="UP000281553">
    <property type="component" value="Unassembled WGS sequence"/>
</dbReference>
<feature type="transmembrane region" description="Helical" evidence="6">
    <location>
        <begin position="419"/>
        <end position="436"/>
    </location>
</feature>
<dbReference type="Pfam" id="PF00375">
    <property type="entry name" value="SDF"/>
    <property type="match status" value="1"/>
</dbReference>
<dbReference type="SUPFAM" id="SSF118215">
    <property type="entry name" value="Proton glutamate symport protein"/>
    <property type="match status" value="1"/>
</dbReference>
<evidence type="ECO:0000313" key="8">
    <source>
        <dbReference type="Proteomes" id="UP000281553"/>
    </source>
</evidence>
<dbReference type="Gene3D" id="1.10.3860.10">
    <property type="entry name" value="Sodium:dicarboxylate symporter"/>
    <property type="match status" value="1"/>
</dbReference>
<dbReference type="PANTHER" id="PTHR11958">
    <property type="entry name" value="SODIUM/DICARBOXYLATE SYMPORTER-RELATED"/>
    <property type="match status" value="1"/>
</dbReference>
<dbReference type="EMBL" id="UYRU01042250">
    <property type="protein sequence ID" value="VDK73912.1"/>
    <property type="molecule type" value="Genomic_DNA"/>
</dbReference>
<dbReference type="GO" id="GO:0015501">
    <property type="term" value="F:glutamate:sodium symporter activity"/>
    <property type="evidence" value="ECO:0007669"/>
    <property type="project" value="TreeGrafter"/>
</dbReference>
<feature type="transmembrane region" description="Helical" evidence="6">
    <location>
        <begin position="272"/>
        <end position="297"/>
    </location>
</feature>
<dbReference type="InterPro" id="IPR036458">
    <property type="entry name" value="Na:dicarbo_symporter_sf"/>
</dbReference>
<keyword evidence="4 6" id="KW-1133">Transmembrane helix</keyword>
<dbReference type="OrthoDB" id="5877963at2759"/>
<keyword evidence="5 6" id="KW-0472">Membrane</keyword>
<organism evidence="7 8">
    <name type="scientific">Dibothriocephalus latus</name>
    <name type="common">Fish tapeworm</name>
    <name type="synonym">Diphyllobothrium latum</name>
    <dbReference type="NCBI Taxonomy" id="60516"/>
    <lineage>
        <taxon>Eukaryota</taxon>
        <taxon>Metazoa</taxon>
        <taxon>Spiralia</taxon>
        <taxon>Lophotrochozoa</taxon>
        <taxon>Platyhelminthes</taxon>
        <taxon>Cestoda</taxon>
        <taxon>Eucestoda</taxon>
        <taxon>Diphyllobothriidea</taxon>
        <taxon>Diphyllobothriidae</taxon>
        <taxon>Dibothriocephalus</taxon>
    </lineage>
</organism>
<keyword evidence="6" id="KW-0769">Symport</keyword>
<evidence type="ECO:0000313" key="7">
    <source>
        <dbReference type="EMBL" id="VDK73912.1"/>
    </source>
</evidence>
<feature type="transmembrane region" description="Helical" evidence="6">
    <location>
        <begin position="47"/>
        <end position="66"/>
    </location>
</feature>
<keyword evidence="2 6" id="KW-0813">Transport</keyword>
<feature type="transmembrane region" description="Helical" evidence="6">
    <location>
        <begin position="86"/>
        <end position="109"/>
    </location>
</feature>
<evidence type="ECO:0000256" key="1">
    <source>
        <dbReference type="ARBA" id="ARBA00004141"/>
    </source>
</evidence>
<comment type="similarity">
    <text evidence="6">Belongs to the dicarboxylate/amino acid:cation symporter (DAACS) (TC 2.A.23) family.</text>
</comment>
<dbReference type="GO" id="GO:0015175">
    <property type="term" value="F:neutral L-amino acid transmembrane transporter activity"/>
    <property type="evidence" value="ECO:0007669"/>
    <property type="project" value="TreeGrafter"/>
</dbReference>
<proteinExistence type="inferred from homology"/>
<evidence type="ECO:0000256" key="4">
    <source>
        <dbReference type="ARBA" id="ARBA00022989"/>
    </source>
</evidence>
<keyword evidence="3 6" id="KW-0812">Transmembrane</keyword>
<evidence type="ECO:0000256" key="2">
    <source>
        <dbReference type="ARBA" id="ARBA00022448"/>
    </source>
</evidence>
<feature type="transmembrane region" description="Helical" evidence="6">
    <location>
        <begin position="209"/>
        <end position="230"/>
    </location>
</feature>
<evidence type="ECO:0000256" key="6">
    <source>
        <dbReference type="RuleBase" id="RU361216"/>
    </source>
</evidence>
<feature type="transmembrane region" description="Helical" evidence="6">
    <location>
        <begin position="387"/>
        <end position="407"/>
    </location>
</feature>
<dbReference type="InterPro" id="IPR050746">
    <property type="entry name" value="DAACS"/>
</dbReference>
<comment type="subcellular location">
    <subcellularLocation>
        <location evidence="1 6">Membrane</location>
        <topology evidence="1 6">Multi-pass membrane protein</topology>
    </subcellularLocation>
</comment>
<sequence length="468" mass="50365">MVAMSSKKTADHENDSVVYFNDAGDELKLENERQKKDGCVGCLRENLFVILILIGVAVGFGIGFGVRQLNPSPVAITWIEMPGEIYIRILQLAVLPLIASNLIVVISSLDPKEHGLDSLLTVAYIIFFNFAGAAIGTTMATLIKPGLSIYYLKAFLSETSFRVGVNMTASAEVQDRELTPTSSDVFADLLLNMFPDNIVGMTLFSDLDLSLTAIVLCTFKRLLCILIIIVNTTFCSQFSGVLLTCIAFGLAARKAGEIGKPFLDFFRSLSGVVLKLVNVFLQCTPVAVAFMIAAAILNVEDITTAFAGLGMFVLTVTAGLGVLFFLWIIVYGAIALRNPFIYLRYMVKAWFIGFATTSPVVALPEIFDGCDRYGVDKLVSRFSCPLLATLLADGPSVFISSAAVFVAQTGPEMPSAGKLVIIWLLTAVSALAIPPIPSASIVITMTILSSAGFSTANAAYLYAVDWLL</sequence>
<dbReference type="GO" id="GO:0005886">
    <property type="term" value="C:plasma membrane"/>
    <property type="evidence" value="ECO:0007669"/>
    <property type="project" value="TreeGrafter"/>
</dbReference>
<feature type="transmembrane region" description="Helical" evidence="6">
    <location>
        <begin position="345"/>
        <end position="367"/>
    </location>
</feature>
<dbReference type="GO" id="GO:0005313">
    <property type="term" value="F:L-glutamate transmembrane transporter activity"/>
    <property type="evidence" value="ECO:0007669"/>
    <property type="project" value="TreeGrafter"/>
</dbReference>
<dbReference type="InterPro" id="IPR001991">
    <property type="entry name" value="Na-dicarboxylate_symporter"/>
</dbReference>
<dbReference type="PRINTS" id="PR00173">
    <property type="entry name" value="EDTRNSPORT"/>
</dbReference>
<evidence type="ECO:0000256" key="5">
    <source>
        <dbReference type="ARBA" id="ARBA00023136"/>
    </source>
</evidence>
<protein>
    <recommendedName>
        <fullName evidence="6">Amino acid transporter</fullName>
    </recommendedName>
</protein>
<name>A0A3P6SD86_DIBLA</name>
<dbReference type="PANTHER" id="PTHR11958:SF63">
    <property type="entry name" value="AMINO ACID TRANSPORTER"/>
    <property type="match status" value="1"/>
</dbReference>
<keyword evidence="8" id="KW-1185">Reference proteome</keyword>
<feature type="transmembrane region" description="Helical" evidence="6">
    <location>
        <begin position="309"/>
        <end position="333"/>
    </location>
</feature>
<dbReference type="AlphaFoldDB" id="A0A3P6SD86"/>
<evidence type="ECO:0000256" key="3">
    <source>
        <dbReference type="ARBA" id="ARBA00022692"/>
    </source>
</evidence>
<feature type="transmembrane region" description="Helical" evidence="6">
    <location>
        <begin position="121"/>
        <end position="143"/>
    </location>
</feature>